<dbReference type="InterPro" id="IPR011990">
    <property type="entry name" value="TPR-like_helical_dom_sf"/>
</dbReference>
<dbReference type="EMBL" id="MHTS01000024">
    <property type="protein sequence ID" value="OHA63879.1"/>
    <property type="molecule type" value="Genomic_DNA"/>
</dbReference>
<dbReference type="SUPFAM" id="SSF48452">
    <property type="entry name" value="TPR-like"/>
    <property type="match status" value="1"/>
</dbReference>
<organism evidence="1 2">
    <name type="scientific">Candidatus Wildermuthbacteria bacterium RIFCSPHIGHO2_01_FULL_48_27b</name>
    <dbReference type="NCBI Taxonomy" id="1802447"/>
    <lineage>
        <taxon>Bacteria</taxon>
        <taxon>Candidatus Wildermuthiibacteriota</taxon>
    </lineage>
</organism>
<comment type="caution">
    <text evidence="1">The sequence shown here is derived from an EMBL/GenBank/DDBJ whole genome shotgun (WGS) entry which is preliminary data.</text>
</comment>
<proteinExistence type="predicted"/>
<sequence length="252" mass="27876">MTIEEQADRLYSEGKYREVIAIRTDWRRENPDAPMGRIDLRAAWAHYQLGEFPAAEEIALPIVPRYPVRDALEANAGLLLAHCAERQGKLVEADERLVVLPASRGRDNLAMTIMLARKRAGAVTNARVLQLAVDAMMRVPYDVVDAHIINNVAWLLHQSRGQADVPQILPILPGLVEMAIGIYDAVGAADNHRAGVRYRAALIFEAAGWLEGARTLIQQSVELWRALVAREGGDRFASNLAGAEEVFRRLGA</sequence>
<gene>
    <name evidence="1" type="ORF">A2843_01005</name>
</gene>
<evidence type="ECO:0000313" key="2">
    <source>
        <dbReference type="Proteomes" id="UP000178170"/>
    </source>
</evidence>
<dbReference type="Gene3D" id="1.25.40.10">
    <property type="entry name" value="Tetratricopeptide repeat domain"/>
    <property type="match status" value="1"/>
</dbReference>
<name>A0A1G2QUP8_9BACT</name>
<accession>A0A1G2QUP8</accession>
<dbReference type="AlphaFoldDB" id="A0A1G2QUP8"/>
<protein>
    <recommendedName>
        <fullName evidence="3">MalT-like TPR region domain-containing protein</fullName>
    </recommendedName>
</protein>
<evidence type="ECO:0008006" key="3">
    <source>
        <dbReference type="Google" id="ProtNLM"/>
    </source>
</evidence>
<reference evidence="1 2" key="1">
    <citation type="journal article" date="2016" name="Nat. Commun.">
        <title>Thousands of microbial genomes shed light on interconnected biogeochemical processes in an aquifer system.</title>
        <authorList>
            <person name="Anantharaman K."/>
            <person name="Brown C.T."/>
            <person name="Hug L.A."/>
            <person name="Sharon I."/>
            <person name="Castelle C.J."/>
            <person name="Probst A.J."/>
            <person name="Thomas B.C."/>
            <person name="Singh A."/>
            <person name="Wilkins M.J."/>
            <person name="Karaoz U."/>
            <person name="Brodie E.L."/>
            <person name="Williams K.H."/>
            <person name="Hubbard S.S."/>
            <person name="Banfield J.F."/>
        </authorList>
    </citation>
    <scope>NUCLEOTIDE SEQUENCE [LARGE SCALE GENOMIC DNA]</scope>
</reference>
<dbReference type="Proteomes" id="UP000178170">
    <property type="component" value="Unassembled WGS sequence"/>
</dbReference>
<evidence type="ECO:0000313" key="1">
    <source>
        <dbReference type="EMBL" id="OHA63879.1"/>
    </source>
</evidence>